<dbReference type="EMBL" id="KN834790">
    <property type="protein sequence ID" value="KIK57574.1"/>
    <property type="molecule type" value="Genomic_DNA"/>
</dbReference>
<evidence type="ECO:0000256" key="2">
    <source>
        <dbReference type="SAM" id="Phobius"/>
    </source>
</evidence>
<keyword evidence="2" id="KW-0812">Transmembrane</keyword>
<evidence type="ECO:0000256" key="1">
    <source>
        <dbReference type="SAM" id="Coils"/>
    </source>
</evidence>
<gene>
    <name evidence="3" type="ORF">GYMLUDRAFT_229116</name>
</gene>
<dbReference type="HOGENOM" id="CLU_023694_0_0_1"/>
<feature type="coiled-coil region" evidence="1">
    <location>
        <begin position="143"/>
        <end position="170"/>
    </location>
</feature>
<keyword evidence="2" id="KW-1133">Transmembrane helix</keyword>
<name>A0A0D0C562_9AGAR</name>
<evidence type="ECO:0000313" key="3">
    <source>
        <dbReference type="EMBL" id="KIK57574.1"/>
    </source>
</evidence>
<protein>
    <submittedName>
        <fullName evidence="3">Uncharacterized protein</fullName>
    </submittedName>
</protein>
<dbReference type="Proteomes" id="UP000053593">
    <property type="component" value="Unassembled WGS sequence"/>
</dbReference>
<dbReference type="OrthoDB" id="3010434at2759"/>
<keyword evidence="4" id="KW-1185">Reference proteome</keyword>
<sequence>MSSAEVIEALGPGNQLSNLNKFAASYKAANRIFIDLLTYPFLESIVLGEGQAGKQDLRAIVVDGDARFAQLCITNISIARQVISYAQTAPLILPSLTVSGYAIAMRPLVAQYVAEALASANGNEQFFEGASFQAYLLLLDNQIVLMTDKIAQLTAQIEEAKDELAHANVGSTIADIIKAIFKLSDSSEERDIQIAALLNVGLETIKSSFSQLWSDQQRLKELITGLTTLKDNLSAIKTLFTALSDSLTGIISDTKSLLNLWNDVQARLGTVETVDRNFTPQEIQEIADKWAKAEQAAKEYIEVVISSGSTKAPSIQPLVKKGVARKSTSVSKIPRTKAELRMAEIIASVGPEARAAARTRRTSPKSSSNLRDANSDFLALAGPPKATQAVLDDMALQTAGVMKQFNDMLQLPYLNQLQVNNPDKPSEKINIQDMVTNYQRLYWELQQATVPVAQDLQSYSEVVLVLLPYLVASNSATPPDVSIETYLTAHKTLADEYKIKADNIFNASLDYQRLWGNAMNAVKQAWNECGVQLDEFEATLNDLLEQYKNLSLRVCLEAAGALLLFGAAAFLPGGGLAVIGLLIADLIQLVYLAQAINEIRNRIKIARDTQTQLAGLLPYMESIAKSLVDITGVWSDIAQNLNNVQSWNKLLEGPAGANLLENAREILLANWANIRDATQKYIDIITGKGRSVFTENFWSFGE</sequence>
<feature type="transmembrane region" description="Helical" evidence="2">
    <location>
        <begin position="577"/>
        <end position="597"/>
    </location>
</feature>
<organism evidence="3 4">
    <name type="scientific">Collybiopsis luxurians FD-317 M1</name>
    <dbReference type="NCBI Taxonomy" id="944289"/>
    <lineage>
        <taxon>Eukaryota</taxon>
        <taxon>Fungi</taxon>
        <taxon>Dikarya</taxon>
        <taxon>Basidiomycota</taxon>
        <taxon>Agaricomycotina</taxon>
        <taxon>Agaricomycetes</taxon>
        <taxon>Agaricomycetidae</taxon>
        <taxon>Agaricales</taxon>
        <taxon>Marasmiineae</taxon>
        <taxon>Omphalotaceae</taxon>
        <taxon>Collybiopsis</taxon>
        <taxon>Collybiopsis luxurians</taxon>
    </lineage>
</organism>
<reference evidence="3 4" key="1">
    <citation type="submission" date="2014-04" db="EMBL/GenBank/DDBJ databases">
        <title>Evolutionary Origins and Diversification of the Mycorrhizal Mutualists.</title>
        <authorList>
            <consortium name="DOE Joint Genome Institute"/>
            <consortium name="Mycorrhizal Genomics Consortium"/>
            <person name="Kohler A."/>
            <person name="Kuo A."/>
            <person name="Nagy L.G."/>
            <person name="Floudas D."/>
            <person name="Copeland A."/>
            <person name="Barry K.W."/>
            <person name="Cichocki N."/>
            <person name="Veneault-Fourrey C."/>
            <person name="LaButti K."/>
            <person name="Lindquist E.A."/>
            <person name="Lipzen A."/>
            <person name="Lundell T."/>
            <person name="Morin E."/>
            <person name="Murat C."/>
            <person name="Riley R."/>
            <person name="Ohm R."/>
            <person name="Sun H."/>
            <person name="Tunlid A."/>
            <person name="Henrissat B."/>
            <person name="Grigoriev I.V."/>
            <person name="Hibbett D.S."/>
            <person name="Martin F."/>
        </authorList>
    </citation>
    <scope>NUCLEOTIDE SEQUENCE [LARGE SCALE GENOMIC DNA]</scope>
    <source>
        <strain evidence="3 4">FD-317 M1</strain>
    </source>
</reference>
<dbReference type="Gene3D" id="1.20.1170.10">
    <property type="match status" value="2"/>
</dbReference>
<proteinExistence type="predicted"/>
<keyword evidence="2" id="KW-0472">Membrane</keyword>
<evidence type="ECO:0000313" key="4">
    <source>
        <dbReference type="Proteomes" id="UP000053593"/>
    </source>
</evidence>
<accession>A0A0D0C562</accession>
<dbReference type="AlphaFoldDB" id="A0A0D0C562"/>
<keyword evidence="1" id="KW-0175">Coiled coil</keyword>